<dbReference type="GO" id="GO:0005886">
    <property type="term" value="C:plasma membrane"/>
    <property type="evidence" value="ECO:0007669"/>
    <property type="project" value="TreeGrafter"/>
</dbReference>
<dbReference type="GO" id="GO:0005737">
    <property type="term" value="C:cytoplasm"/>
    <property type="evidence" value="ECO:0007669"/>
    <property type="project" value="TreeGrafter"/>
</dbReference>
<feature type="compositionally biased region" description="Gly residues" evidence="2">
    <location>
        <begin position="129"/>
        <end position="139"/>
    </location>
</feature>
<accession>A0A182UYC6</accession>
<dbReference type="EnsemblMetazoa" id="AMEM005766-RA">
    <property type="protein sequence ID" value="AMEM005766-PA"/>
    <property type="gene ID" value="AMEM005766"/>
</dbReference>
<dbReference type="AlphaFoldDB" id="A0A182UYC6"/>
<feature type="compositionally biased region" description="Polar residues" evidence="2">
    <location>
        <begin position="736"/>
        <end position="751"/>
    </location>
</feature>
<dbReference type="PROSITE" id="PS50222">
    <property type="entry name" value="EF_HAND_2"/>
    <property type="match status" value="1"/>
</dbReference>
<feature type="region of interest" description="Disordered" evidence="2">
    <location>
        <begin position="593"/>
        <end position="677"/>
    </location>
</feature>
<evidence type="ECO:0000259" key="4">
    <source>
        <dbReference type="PROSITE" id="PS50222"/>
    </source>
</evidence>
<dbReference type="SUPFAM" id="SSF47473">
    <property type="entry name" value="EF-hand"/>
    <property type="match status" value="2"/>
</dbReference>
<evidence type="ECO:0000313" key="6">
    <source>
        <dbReference type="Proteomes" id="UP000075903"/>
    </source>
</evidence>
<dbReference type="PANTHER" id="PTHR11216:SF174">
    <property type="entry name" value="GH06923P"/>
    <property type="match status" value="1"/>
</dbReference>
<dbReference type="PROSITE" id="PS50031">
    <property type="entry name" value="EH"/>
    <property type="match status" value="1"/>
</dbReference>
<feature type="region of interest" description="Disordered" evidence="2">
    <location>
        <begin position="977"/>
        <end position="1019"/>
    </location>
</feature>
<feature type="region of interest" description="Disordered" evidence="2">
    <location>
        <begin position="423"/>
        <end position="455"/>
    </location>
</feature>
<name>A0A182UYC6_ANOME</name>
<feature type="compositionally biased region" description="Low complexity" evidence="2">
    <location>
        <begin position="983"/>
        <end position="1007"/>
    </location>
</feature>
<feature type="compositionally biased region" description="Gly residues" evidence="2">
    <location>
        <begin position="162"/>
        <end position="171"/>
    </location>
</feature>
<feature type="compositionally biased region" description="Pro residues" evidence="2">
    <location>
        <begin position="717"/>
        <end position="728"/>
    </location>
</feature>
<dbReference type="InterPro" id="IPR011992">
    <property type="entry name" value="EF-hand-dom_pair"/>
</dbReference>
<feature type="compositionally biased region" description="Low complexity" evidence="2">
    <location>
        <begin position="172"/>
        <end position="183"/>
    </location>
</feature>
<feature type="region of interest" description="Disordered" evidence="2">
    <location>
        <begin position="159"/>
        <end position="211"/>
    </location>
</feature>
<feature type="compositionally biased region" description="Basic residues" evidence="2">
    <location>
        <begin position="1008"/>
        <end position="1019"/>
    </location>
</feature>
<feature type="compositionally biased region" description="Polar residues" evidence="2">
    <location>
        <begin position="184"/>
        <end position="194"/>
    </location>
</feature>
<feature type="region of interest" description="Disordered" evidence="2">
    <location>
        <begin position="868"/>
        <end position="907"/>
    </location>
</feature>
<feature type="compositionally biased region" description="Low complexity" evidence="2">
    <location>
        <begin position="108"/>
        <end position="128"/>
    </location>
</feature>
<reference evidence="5" key="1">
    <citation type="submission" date="2020-05" db="UniProtKB">
        <authorList>
            <consortium name="EnsemblMetazoa"/>
        </authorList>
    </citation>
    <scope>IDENTIFICATION</scope>
    <source>
        <strain evidence="5">MAF</strain>
    </source>
</reference>
<dbReference type="GO" id="GO:0016197">
    <property type="term" value="P:endosomal transport"/>
    <property type="evidence" value="ECO:0007669"/>
    <property type="project" value="TreeGrafter"/>
</dbReference>
<dbReference type="SMART" id="SM00027">
    <property type="entry name" value="EH"/>
    <property type="match status" value="2"/>
</dbReference>
<feature type="domain" description="EH" evidence="3">
    <location>
        <begin position="325"/>
        <end position="414"/>
    </location>
</feature>
<sequence length="1019" mass="106902">MDELSEAELRYYNDLFKICSETDGAGKIPALKATSLFRSANLSSEIINKITALAGIPQTALHLSRQQFYGCLKLIAAYQAAVPLREEILTTSVNLPLPQFSWIDPATGPSSGAGDSSSLSSSILSAAGSGSGTGAGGSQTGTLERNGYSEVNRRASLKMAGGVTGGGGGAGSTTQDSSASTGGEMTNSDQPSTDSEVEHNDDPVNMIRGERERHTVGMLKGGGIVMIGNSHPLVGGGAGGGGHGGGHGGGGGGSPEAWSTASDSPTPTNSVAERPWANQTLWQGLVCEEQRQLLGTEEESSDRHSSDEDEQEIDLEYFYQISQTQKDYYLKQFRTIQPDVHGLVSGPVARVFFEKSRIPIDELRHIWQMCDVTRDGALNLAEFTAAMHLVVLRRNNIPVPATLPPCLLPTLLQHSLLQPAAGGASGSSALPASASAELPTTTGGSGSGAAAGANVSLANERTEPAEADLLHLESDDNVESSSRKRFDAHKDYQRMVPVPDTLAFAKVAAPAGGSAPEWNSTTKEWTKFMESPTSNVSSPGPKPVNFDLQRTTQAIVSNPHIVHPVPLRVTPVGAEAVDNGSLVYGSDGTGSLMVVQTRDDSSPKQQTSQQQQQPPLPHHHSTPRDSLTNSGDLRAIQRPQPKKPPSKGVGAIPPPPQRDSGGAHPASSAHTGNDSMTVSLDASGFAASSSSSAGGSNATATIERLPSLAKKQSVDQQPPPPPLPPPRPSAHRHTRSSSLDLNKLKLTTNSAAMAPIGDPLKMPPPPEVPPRVTPTGEAPTGHRQPAHGFADFTHFPSGSSSGQRIGSIGDSSNITTIHLDAAGNMTHHSTPRGSGTLPKSLVMHQPRNSAFEVYRKPHADGRLVAAAASAARGSQSPQSQQPPLVTSRSVDTSGAVMSGGGGGDYDKRISALSDSLRQVRFKANDPPPVMPDVLKQLKEQNLLLLRICNDLSEELLHIQQKREDIRIKIELQEQILGGGGGSNSTTSTMLSTGPSSLPAVSSTSSSHTNHHHSHHHANL</sequence>
<proteinExistence type="predicted"/>
<keyword evidence="1" id="KW-0175">Coiled coil</keyword>
<evidence type="ECO:0000256" key="1">
    <source>
        <dbReference type="SAM" id="Coils"/>
    </source>
</evidence>
<dbReference type="Proteomes" id="UP000075903">
    <property type="component" value="Unassembled WGS sequence"/>
</dbReference>
<dbReference type="GO" id="GO:0006897">
    <property type="term" value="P:endocytosis"/>
    <property type="evidence" value="ECO:0007669"/>
    <property type="project" value="TreeGrafter"/>
</dbReference>
<dbReference type="VEuPathDB" id="VectorBase:AMEM005766"/>
<feature type="compositionally biased region" description="Pro residues" evidence="2">
    <location>
        <begin position="761"/>
        <end position="772"/>
    </location>
</feature>
<evidence type="ECO:0000256" key="2">
    <source>
        <dbReference type="SAM" id="MobiDB-lite"/>
    </source>
</evidence>
<dbReference type="Gene3D" id="1.10.238.10">
    <property type="entry name" value="EF-hand"/>
    <property type="match status" value="2"/>
</dbReference>
<dbReference type="PANTHER" id="PTHR11216">
    <property type="entry name" value="EH DOMAIN"/>
    <property type="match status" value="1"/>
</dbReference>
<dbReference type="STRING" id="30066.A0A182UYC6"/>
<feature type="compositionally biased region" description="Basic and acidic residues" evidence="2">
    <location>
        <begin position="196"/>
        <end position="211"/>
    </location>
</feature>
<dbReference type="InterPro" id="IPR002048">
    <property type="entry name" value="EF_hand_dom"/>
</dbReference>
<feature type="region of interest" description="Disordered" evidence="2">
    <location>
        <begin position="108"/>
        <end position="146"/>
    </location>
</feature>
<dbReference type="VEuPathDB" id="VectorBase:AMEM21_012927"/>
<dbReference type="GO" id="GO:0005509">
    <property type="term" value="F:calcium ion binding"/>
    <property type="evidence" value="ECO:0007669"/>
    <property type="project" value="InterPro"/>
</dbReference>
<dbReference type="Pfam" id="PF12763">
    <property type="entry name" value="EH"/>
    <property type="match status" value="1"/>
</dbReference>
<feature type="compositionally biased region" description="Low complexity" evidence="2">
    <location>
        <begin position="868"/>
        <end position="883"/>
    </location>
</feature>
<feature type="region of interest" description="Disordered" evidence="2">
    <location>
        <begin position="235"/>
        <end position="272"/>
    </location>
</feature>
<dbReference type="CDD" id="cd00052">
    <property type="entry name" value="EH"/>
    <property type="match status" value="1"/>
</dbReference>
<feature type="compositionally biased region" description="Gly residues" evidence="2">
    <location>
        <begin position="235"/>
        <end position="254"/>
    </location>
</feature>
<organism evidence="5 6">
    <name type="scientific">Anopheles merus</name>
    <name type="common">Mosquito</name>
    <dbReference type="NCBI Taxonomy" id="30066"/>
    <lineage>
        <taxon>Eukaryota</taxon>
        <taxon>Metazoa</taxon>
        <taxon>Ecdysozoa</taxon>
        <taxon>Arthropoda</taxon>
        <taxon>Hexapoda</taxon>
        <taxon>Insecta</taxon>
        <taxon>Pterygota</taxon>
        <taxon>Neoptera</taxon>
        <taxon>Endopterygota</taxon>
        <taxon>Diptera</taxon>
        <taxon>Nematocera</taxon>
        <taxon>Culicoidea</taxon>
        <taxon>Culicidae</taxon>
        <taxon>Anophelinae</taxon>
        <taxon>Anopheles</taxon>
    </lineage>
</organism>
<evidence type="ECO:0008006" key="7">
    <source>
        <dbReference type="Google" id="ProtNLM"/>
    </source>
</evidence>
<feature type="compositionally biased region" description="Low complexity" evidence="2">
    <location>
        <begin position="603"/>
        <end position="613"/>
    </location>
</feature>
<feature type="coiled-coil region" evidence="1">
    <location>
        <begin position="934"/>
        <end position="968"/>
    </location>
</feature>
<feature type="domain" description="EF-hand" evidence="4">
    <location>
        <begin position="358"/>
        <end position="393"/>
    </location>
</feature>
<feature type="compositionally biased region" description="Polar residues" evidence="2">
    <location>
        <begin position="257"/>
        <end position="272"/>
    </location>
</feature>
<feature type="region of interest" description="Disordered" evidence="2">
    <location>
        <begin position="709"/>
        <end position="782"/>
    </location>
</feature>
<feature type="compositionally biased region" description="Low complexity" evidence="2">
    <location>
        <begin position="423"/>
        <end position="442"/>
    </location>
</feature>
<feature type="compositionally biased region" description="Polar residues" evidence="2">
    <location>
        <begin position="668"/>
        <end position="677"/>
    </location>
</feature>
<dbReference type="InterPro" id="IPR000261">
    <property type="entry name" value="EH_dom"/>
</dbReference>
<protein>
    <recommendedName>
        <fullName evidence="7">EF-hand domain-containing protein</fullName>
    </recommendedName>
</protein>
<evidence type="ECO:0000313" key="5">
    <source>
        <dbReference type="EnsemblMetazoa" id="AMEM005766-PA"/>
    </source>
</evidence>
<keyword evidence="6" id="KW-1185">Reference proteome</keyword>
<evidence type="ECO:0000259" key="3">
    <source>
        <dbReference type="PROSITE" id="PS50031"/>
    </source>
</evidence>